<feature type="chain" id="PRO_5040846310" evidence="1">
    <location>
        <begin position="16"/>
        <end position="125"/>
    </location>
</feature>
<accession>A0A9W8YPK9</accession>
<comment type="caution">
    <text evidence="2">The sequence shown here is derived from an EMBL/GenBank/DDBJ whole genome shotgun (WGS) entry which is preliminary data.</text>
</comment>
<dbReference type="AlphaFoldDB" id="A0A9W8YPK9"/>
<keyword evidence="1" id="KW-0732">Signal</keyword>
<dbReference type="Proteomes" id="UP001140453">
    <property type="component" value="Unassembled WGS sequence"/>
</dbReference>
<gene>
    <name evidence="2" type="ORF">N0V93_006384</name>
</gene>
<evidence type="ECO:0000313" key="3">
    <source>
        <dbReference type="Proteomes" id="UP001140453"/>
    </source>
</evidence>
<proteinExistence type="predicted"/>
<reference evidence="2" key="1">
    <citation type="submission" date="2022-10" db="EMBL/GenBank/DDBJ databases">
        <title>Tapping the CABI collections for fungal endophytes: first genome assemblies for Collariella, Neodidymelliopsis, Ascochyta clinopodiicola, Didymella pomorum, Didymosphaeria variabile, Neocosmospora piperis and Neocucurbitaria cava.</title>
        <authorList>
            <person name="Hill R."/>
        </authorList>
    </citation>
    <scope>NUCLEOTIDE SEQUENCE</scope>
    <source>
        <strain evidence="2">IMI 355082</strain>
    </source>
</reference>
<name>A0A9W8YPK9_9PEZI</name>
<sequence length="125" mass="13323">MRLVTLLSLANSAVALSIPKAEKLIEKRVTTTNVKLCNSFHEDPSSHCETHAVPIDIHACTKLSAASAGFVSSVELYNKAVKCTLWSTTTCTGSFVVLVYSGSKDLTTTKPPFDNKAKSVSCGSD</sequence>
<protein>
    <submittedName>
        <fullName evidence="2">Uncharacterized protein</fullName>
    </submittedName>
</protein>
<organism evidence="2 3">
    <name type="scientific">Gnomoniopsis smithogilvyi</name>
    <dbReference type="NCBI Taxonomy" id="1191159"/>
    <lineage>
        <taxon>Eukaryota</taxon>
        <taxon>Fungi</taxon>
        <taxon>Dikarya</taxon>
        <taxon>Ascomycota</taxon>
        <taxon>Pezizomycotina</taxon>
        <taxon>Sordariomycetes</taxon>
        <taxon>Sordariomycetidae</taxon>
        <taxon>Diaporthales</taxon>
        <taxon>Gnomoniaceae</taxon>
        <taxon>Gnomoniopsis</taxon>
    </lineage>
</organism>
<keyword evidence="3" id="KW-1185">Reference proteome</keyword>
<evidence type="ECO:0000256" key="1">
    <source>
        <dbReference type="SAM" id="SignalP"/>
    </source>
</evidence>
<feature type="signal peptide" evidence="1">
    <location>
        <begin position="1"/>
        <end position="15"/>
    </location>
</feature>
<dbReference type="EMBL" id="JAPEVB010000004">
    <property type="protein sequence ID" value="KAJ4388922.1"/>
    <property type="molecule type" value="Genomic_DNA"/>
</dbReference>
<evidence type="ECO:0000313" key="2">
    <source>
        <dbReference type="EMBL" id="KAJ4388922.1"/>
    </source>
</evidence>